<gene>
    <name evidence="4" type="ORF">PSON_ATCC_30995.1.T1030015</name>
</gene>
<dbReference type="Pfam" id="PF04664">
    <property type="entry name" value="OGFr_N"/>
    <property type="match status" value="1"/>
</dbReference>
<dbReference type="EMBL" id="CAJJDN010000103">
    <property type="protein sequence ID" value="CAD8113249.1"/>
    <property type="molecule type" value="Genomic_DNA"/>
</dbReference>
<sequence length="328" mass="39602">MQSNKSEIYRNYDFYNSDNWSAVKPKIQDYIQQFQQQSKPQIDIKSFYQNLEYDHSFIQWMFPNFYASKFNPNSYKLTLEEREKMIKSPKILDRFYKNYKLILCFFGIKLLDQKIDILNNSEFSRFRIQQQRTIQKQQQKKQQEQKQKQEIQQLLLQEQQEQPQQSQQQQQQQQSQSQVQVQQQLQQSQVQQQEEIILIESNNSNLQVDQQNVKKQSKKLVLIDKSQFELCCLKNTHNLLRLKRILSSLSVLKHREDAILLCEFLKEQLSSLGKKNIYDQFFSGFDRYDEELSEKEKKNKNVHHSFNSWKVLYVDIDLIETVNISIIQ</sequence>
<evidence type="ECO:0000259" key="3">
    <source>
        <dbReference type="Pfam" id="PF04664"/>
    </source>
</evidence>
<feature type="domain" description="Opioid growth factor receptor (OGFr) conserved" evidence="3">
    <location>
        <begin position="43"/>
        <end position="130"/>
    </location>
</feature>
<dbReference type="GO" id="GO:0140625">
    <property type="term" value="F:opioid growth factor receptor activity"/>
    <property type="evidence" value="ECO:0007669"/>
    <property type="project" value="InterPro"/>
</dbReference>
<dbReference type="InterPro" id="IPR006757">
    <property type="entry name" value="OGF_rcpt"/>
</dbReference>
<evidence type="ECO:0000256" key="1">
    <source>
        <dbReference type="ARBA" id="ARBA00010365"/>
    </source>
</evidence>
<evidence type="ECO:0000313" key="5">
    <source>
        <dbReference type="Proteomes" id="UP000692954"/>
    </source>
</evidence>
<dbReference type="PANTHER" id="PTHR14015:SF2">
    <property type="entry name" value="OPIOID GROWTH FACTOR RECEPTOR (OGFR) CONSERVED DOMAIN-CONTAINING PROTEIN"/>
    <property type="match status" value="1"/>
</dbReference>
<evidence type="ECO:0000256" key="2">
    <source>
        <dbReference type="SAM" id="Coils"/>
    </source>
</evidence>
<dbReference type="Proteomes" id="UP000692954">
    <property type="component" value="Unassembled WGS sequence"/>
</dbReference>
<name>A0A8S1QBU6_9CILI</name>
<dbReference type="PANTHER" id="PTHR14015">
    <property type="entry name" value="OPIOID GROWTH FACTOR RECEPTOR OGFR ZETA-TYPE OPIOID RECEPTOR"/>
    <property type="match status" value="1"/>
</dbReference>
<reference evidence="4" key="1">
    <citation type="submission" date="2021-01" db="EMBL/GenBank/DDBJ databases">
        <authorList>
            <consortium name="Genoscope - CEA"/>
            <person name="William W."/>
        </authorList>
    </citation>
    <scope>NUCLEOTIDE SEQUENCE</scope>
</reference>
<keyword evidence="5" id="KW-1185">Reference proteome</keyword>
<comment type="caution">
    <text evidence="4">The sequence shown here is derived from an EMBL/GenBank/DDBJ whole genome shotgun (WGS) entry which is preliminary data.</text>
</comment>
<dbReference type="GO" id="GO:0016020">
    <property type="term" value="C:membrane"/>
    <property type="evidence" value="ECO:0007669"/>
    <property type="project" value="InterPro"/>
</dbReference>
<comment type="similarity">
    <text evidence="1">Belongs to the opioid growth factor receptor family.</text>
</comment>
<protein>
    <recommendedName>
        <fullName evidence="3">Opioid growth factor receptor (OGFr) conserved domain-containing protein</fullName>
    </recommendedName>
</protein>
<feature type="coiled-coil region" evidence="2">
    <location>
        <begin position="127"/>
        <end position="161"/>
    </location>
</feature>
<dbReference type="InterPro" id="IPR039574">
    <property type="entry name" value="OGFr"/>
</dbReference>
<proteinExistence type="inferred from homology"/>
<accession>A0A8S1QBU6</accession>
<dbReference type="OrthoDB" id="283927at2759"/>
<organism evidence="4 5">
    <name type="scientific">Paramecium sonneborni</name>
    <dbReference type="NCBI Taxonomy" id="65129"/>
    <lineage>
        <taxon>Eukaryota</taxon>
        <taxon>Sar</taxon>
        <taxon>Alveolata</taxon>
        <taxon>Ciliophora</taxon>
        <taxon>Intramacronucleata</taxon>
        <taxon>Oligohymenophorea</taxon>
        <taxon>Peniculida</taxon>
        <taxon>Parameciidae</taxon>
        <taxon>Paramecium</taxon>
    </lineage>
</organism>
<dbReference type="AlphaFoldDB" id="A0A8S1QBU6"/>
<keyword evidence="2" id="KW-0175">Coiled coil</keyword>
<evidence type="ECO:0000313" key="4">
    <source>
        <dbReference type="EMBL" id="CAD8113249.1"/>
    </source>
</evidence>